<dbReference type="CDD" id="cd19481">
    <property type="entry name" value="RecA-like_protease"/>
    <property type="match status" value="1"/>
</dbReference>
<comment type="similarity">
    <text evidence="1">Belongs to the AAA ATPase family.</text>
</comment>
<dbReference type="Gene3D" id="3.40.50.300">
    <property type="entry name" value="P-loop containing nucleotide triphosphate hydrolases"/>
    <property type="match status" value="1"/>
</dbReference>
<dbReference type="PANTHER" id="PTHR23073">
    <property type="entry name" value="26S PROTEASOME REGULATORY SUBUNIT"/>
    <property type="match status" value="1"/>
</dbReference>
<dbReference type="AlphaFoldDB" id="A0A371PVE6"/>
<keyword evidence="2" id="KW-0547">Nucleotide-binding</keyword>
<dbReference type="InterPro" id="IPR054472">
    <property type="entry name" value="WHD"/>
</dbReference>
<dbReference type="Pfam" id="PF00004">
    <property type="entry name" value="AAA"/>
    <property type="match status" value="1"/>
</dbReference>
<evidence type="ECO:0000256" key="1">
    <source>
        <dbReference type="ARBA" id="ARBA00006914"/>
    </source>
</evidence>
<dbReference type="GO" id="GO:0016887">
    <property type="term" value="F:ATP hydrolysis activity"/>
    <property type="evidence" value="ECO:0007669"/>
    <property type="project" value="InterPro"/>
</dbReference>
<keyword evidence="3 5" id="KW-0067">ATP-binding</keyword>
<dbReference type="SUPFAM" id="SSF52540">
    <property type="entry name" value="P-loop containing nucleoside triphosphate hydrolases"/>
    <property type="match status" value="1"/>
</dbReference>
<organism evidence="5 6">
    <name type="scientific">Streptomyces inhibens</name>
    <dbReference type="NCBI Taxonomy" id="2293571"/>
    <lineage>
        <taxon>Bacteria</taxon>
        <taxon>Bacillati</taxon>
        <taxon>Actinomycetota</taxon>
        <taxon>Actinomycetes</taxon>
        <taxon>Kitasatosporales</taxon>
        <taxon>Streptomycetaceae</taxon>
        <taxon>Streptomyces</taxon>
    </lineage>
</organism>
<comment type="caution">
    <text evidence="5">The sequence shown here is derived from an EMBL/GenBank/DDBJ whole genome shotgun (WGS) entry which is preliminary data.</text>
</comment>
<sequence>MTATAPAAAYGRDETEARPLLARLALVQSRIQRAVTARAECDPQPPDDPFRGLYLSDELAPHMLRGTSAPLPPDEGDALTAAALDATEQEAEEAGRTVPLRRLAARFGLSELERDLLLVALAPDLDARVERCYGYLNDDITRRRATIGLTFVLCGLPPHSVRGRAALDPDGALRAGGLLEIEPGEEGSRPYLTRALRVPDRVAAHLLGHDEPEVLPGALRGVAQLTDCGGPLGKRDGPPLYLRGASARTEHPRSGGGPVIRLDLSGLSGGAHTPDTLLRAAALEARLRGVGLVAGPVEALADGGPYGVRQSLVPLTAPHAPPLPLTLTGARPWDPDWSCPGATAPVELRPDGSAVPARLDRSACRSRRGDGALGRMSRHVRPVAGWADLVLSAQPRALLEDLARRARHRERVLLDWKLRPGGGRGIGVSALFSGPSGTGKTLAAEVVAGDLGLDLYVIDLSTVVDKYIGETEKHLEALFTEAEHTDAALLFDEADAVFGKRAQTVDAHDRYANTSTAYLLQRLETFNGLALLTTNMHANIDTAFLRRLDLVVPFASPDAPERRVLWERCLGTEVPRAPGLDLDLLAEEFDLSGGAIRCCVLTAAYRAAESGRPVGTGELLAAVRDEYLKLGRYLDESRFPSLQEA</sequence>
<name>A0A371PVE6_STRIH</name>
<feature type="domain" description="AAA+ ATPase" evidence="4">
    <location>
        <begin position="426"/>
        <end position="558"/>
    </location>
</feature>
<dbReference type="SMART" id="SM00382">
    <property type="entry name" value="AAA"/>
    <property type="match status" value="1"/>
</dbReference>
<dbReference type="RefSeq" id="WP_128510862.1">
    <property type="nucleotide sequence ID" value="NZ_QUAC01000310.1"/>
</dbReference>
<dbReference type="InterPro" id="IPR027417">
    <property type="entry name" value="P-loop_NTPase"/>
</dbReference>
<keyword evidence="6" id="KW-1185">Reference proteome</keyword>
<accession>A0A371PVE6</accession>
<reference evidence="5 6" key="1">
    <citation type="submission" date="2018-08" db="EMBL/GenBank/DDBJ databases">
        <title>Streptomyces NEAU-D10 sp. nov., a novel Actinomycete isolated from soil.</title>
        <authorList>
            <person name="Jin L."/>
        </authorList>
    </citation>
    <scope>NUCLEOTIDE SEQUENCE [LARGE SCALE GENOMIC DNA]</scope>
    <source>
        <strain evidence="5 6">NEAU-D10</strain>
    </source>
</reference>
<dbReference type="GO" id="GO:0005524">
    <property type="term" value="F:ATP binding"/>
    <property type="evidence" value="ECO:0007669"/>
    <property type="project" value="UniProtKB-KW"/>
</dbReference>
<dbReference type="Proteomes" id="UP000262477">
    <property type="component" value="Unassembled WGS sequence"/>
</dbReference>
<evidence type="ECO:0000313" key="5">
    <source>
        <dbReference type="EMBL" id="REK86221.1"/>
    </source>
</evidence>
<dbReference type="InterPro" id="IPR050221">
    <property type="entry name" value="26S_Proteasome_ATPase"/>
</dbReference>
<gene>
    <name evidence="5" type="ORF">DY245_33275</name>
</gene>
<dbReference type="Pfam" id="PF22977">
    <property type="entry name" value="WHD"/>
    <property type="match status" value="1"/>
</dbReference>
<dbReference type="EMBL" id="QUAC01000310">
    <property type="protein sequence ID" value="REK86221.1"/>
    <property type="molecule type" value="Genomic_DNA"/>
</dbReference>
<evidence type="ECO:0000259" key="4">
    <source>
        <dbReference type="SMART" id="SM00382"/>
    </source>
</evidence>
<dbReference type="InterPro" id="IPR003593">
    <property type="entry name" value="AAA+_ATPase"/>
</dbReference>
<protein>
    <submittedName>
        <fullName evidence="5">ATP-binding protein</fullName>
    </submittedName>
</protein>
<dbReference type="OrthoDB" id="9802352at2"/>
<evidence type="ECO:0000313" key="6">
    <source>
        <dbReference type="Proteomes" id="UP000262477"/>
    </source>
</evidence>
<evidence type="ECO:0000256" key="2">
    <source>
        <dbReference type="ARBA" id="ARBA00022741"/>
    </source>
</evidence>
<evidence type="ECO:0000256" key="3">
    <source>
        <dbReference type="ARBA" id="ARBA00022840"/>
    </source>
</evidence>
<dbReference type="InterPro" id="IPR003959">
    <property type="entry name" value="ATPase_AAA_core"/>
</dbReference>
<proteinExistence type="inferred from homology"/>